<dbReference type="RefSeq" id="XP_025515995.1">
    <property type="nucleotide sequence ID" value="XM_025655294.1"/>
</dbReference>
<proteinExistence type="predicted"/>
<name>A0A8G1VPU4_9EURO</name>
<protein>
    <submittedName>
        <fullName evidence="1">Uncharacterized protein</fullName>
    </submittedName>
</protein>
<sequence length="63" mass="7255">MCIRVFPTTYYTHACARWATGQPELVLMIGEAFPRVLSPGEWMWKWKLKVASTSSHRQNDTIG</sequence>
<dbReference type="Proteomes" id="UP000249526">
    <property type="component" value="Unassembled WGS sequence"/>
</dbReference>
<dbReference type="AlphaFoldDB" id="A0A8G1VPU4"/>
<dbReference type="GeneID" id="37158696"/>
<accession>A0A8G1VPU4</accession>
<keyword evidence="2" id="KW-1185">Reference proteome</keyword>
<dbReference type="EMBL" id="KZ825061">
    <property type="protein sequence ID" value="RAH58073.1"/>
    <property type="molecule type" value="Genomic_DNA"/>
</dbReference>
<organism evidence="1 2">
    <name type="scientific">Aspergillus piperis CBS 112811</name>
    <dbReference type="NCBI Taxonomy" id="1448313"/>
    <lineage>
        <taxon>Eukaryota</taxon>
        <taxon>Fungi</taxon>
        <taxon>Dikarya</taxon>
        <taxon>Ascomycota</taxon>
        <taxon>Pezizomycotina</taxon>
        <taxon>Eurotiomycetes</taxon>
        <taxon>Eurotiomycetidae</taxon>
        <taxon>Eurotiales</taxon>
        <taxon>Aspergillaceae</taxon>
        <taxon>Aspergillus</taxon>
        <taxon>Aspergillus subgen. Circumdati</taxon>
    </lineage>
</organism>
<evidence type="ECO:0000313" key="2">
    <source>
        <dbReference type="Proteomes" id="UP000249526"/>
    </source>
</evidence>
<evidence type="ECO:0000313" key="1">
    <source>
        <dbReference type="EMBL" id="RAH58073.1"/>
    </source>
</evidence>
<gene>
    <name evidence="1" type="ORF">BO85DRAFT_294815</name>
</gene>
<reference evidence="1 2" key="1">
    <citation type="submission" date="2018-02" db="EMBL/GenBank/DDBJ databases">
        <title>The genomes of Aspergillus section Nigri reveals drivers in fungal speciation.</title>
        <authorList>
            <consortium name="DOE Joint Genome Institute"/>
            <person name="Vesth T.C."/>
            <person name="Nybo J."/>
            <person name="Theobald S."/>
            <person name="Brandl J."/>
            <person name="Frisvad J.C."/>
            <person name="Nielsen K.F."/>
            <person name="Lyhne E.K."/>
            <person name="Kogle M.E."/>
            <person name="Kuo A."/>
            <person name="Riley R."/>
            <person name="Clum A."/>
            <person name="Nolan M."/>
            <person name="Lipzen A."/>
            <person name="Salamov A."/>
            <person name="Henrissat B."/>
            <person name="Wiebenga A."/>
            <person name="De vries R.P."/>
            <person name="Grigoriev I.V."/>
            <person name="Mortensen U.H."/>
            <person name="Andersen M.R."/>
            <person name="Baker S.E."/>
        </authorList>
    </citation>
    <scope>NUCLEOTIDE SEQUENCE [LARGE SCALE GENOMIC DNA]</scope>
    <source>
        <strain evidence="1 2">CBS 112811</strain>
    </source>
</reference>